<dbReference type="Gene3D" id="1.25.10.10">
    <property type="entry name" value="Leucine-rich Repeat Variant"/>
    <property type="match status" value="1"/>
</dbReference>
<dbReference type="PANTHER" id="PTHR37813:SF1">
    <property type="entry name" value="FELS-2 PROPHAGE PROTEIN"/>
    <property type="match status" value="1"/>
</dbReference>
<dbReference type="EMBL" id="JABCUR010000003">
    <property type="protein sequence ID" value="NMW64783.1"/>
    <property type="molecule type" value="Genomic_DNA"/>
</dbReference>
<evidence type="ECO:0000313" key="2">
    <source>
        <dbReference type="EMBL" id="NMW64783.1"/>
    </source>
</evidence>
<protein>
    <recommendedName>
        <fullName evidence="4">Phage-related protein</fullName>
    </recommendedName>
</protein>
<feature type="transmembrane region" description="Helical" evidence="1">
    <location>
        <begin position="437"/>
        <end position="463"/>
    </location>
</feature>
<dbReference type="AlphaFoldDB" id="A0A7Y0U1N6"/>
<evidence type="ECO:0000256" key="1">
    <source>
        <dbReference type="SAM" id="Phobius"/>
    </source>
</evidence>
<keyword evidence="1" id="KW-1133">Transmembrane helix</keyword>
<organism evidence="2 3">
    <name type="scientific">Mobiluncus mulieris</name>
    <dbReference type="NCBI Taxonomy" id="2052"/>
    <lineage>
        <taxon>Bacteria</taxon>
        <taxon>Bacillati</taxon>
        <taxon>Actinomycetota</taxon>
        <taxon>Actinomycetes</taxon>
        <taxon>Actinomycetales</taxon>
        <taxon>Actinomycetaceae</taxon>
        <taxon>Mobiluncus</taxon>
    </lineage>
</organism>
<comment type="caution">
    <text evidence="2">The sequence shown here is derived from an EMBL/GenBank/DDBJ whole genome shotgun (WGS) entry which is preliminary data.</text>
</comment>
<feature type="transmembrane region" description="Helical" evidence="1">
    <location>
        <begin position="365"/>
        <end position="384"/>
    </location>
</feature>
<dbReference type="Proteomes" id="UP000578252">
    <property type="component" value="Unassembled WGS sequence"/>
</dbReference>
<dbReference type="RefSeq" id="WP_169771755.1">
    <property type="nucleotide sequence ID" value="NZ_JABCUR010000003.1"/>
</dbReference>
<evidence type="ECO:0000313" key="3">
    <source>
        <dbReference type="Proteomes" id="UP000578252"/>
    </source>
</evidence>
<dbReference type="PANTHER" id="PTHR37813">
    <property type="entry name" value="FELS-2 PROPHAGE PROTEIN"/>
    <property type="match status" value="1"/>
</dbReference>
<dbReference type="SUPFAM" id="SSF48371">
    <property type="entry name" value="ARM repeat"/>
    <property type="match status" value="1"/>
</dbReference>
<dbReference type="InterPro" id="IPR011989">
    <property type="entry name" value="ARM-like"/>
</dbReference>
<accession>A0A7Y0U1N6</accession>
<gene>
    <name evidence="2" type="ORF">HHJ78_04380</name>
</gene>
<sequence>MANKSAILAVRIIGDATKAIREMNILGNETSRFGGIASKIGGIAAAGIAAVGAAITGVTALGIKAAADLEQSTGAVETVFKGFAGDMNRNAYEASQALGLTTDTYNNLAVLLGTQLKNGMGGAAADMELVGRQTHDLIGLGADLASMFGGTTKDAVEAISSALKGERDPIERYGISLKQAQIDAKAAELGFIKVGNSLDQEASNAATLALIMEQSSDAHGNFAKETDTLSHQLEVGKAQLGNIVATLGTAFIPALTAGATVITGHFLPGLQNLVDTYAPPVAQFFQNLAPMVTPLISTLADFVTGGLTPMGTAFQLIQPLLPVFLQMLAQLGQEFQNTVLPALTNLHQAVMPPLIGMIQQITPSLAQIIGTIIGLTGHLINVLMPPLIGLIQAILPPLMQIIGALLPLIAAIVDALAPVIAIVAEIVAALTNSLMPVITLVAAWIGDAVALIAGVVTGLINLVSGLLTGNWAKAWEGAKQIFNAVWNFICSFLGHAWKFIQDTIGNGLAAIGKWWSDTWNGITGFFGKVWETISSTAGNALGNLGQAISNGAWTVINFIAGIPEQAFNALRYFGDWLYNAGIDAIQGMINGIGAMGNYLWESLQNIVSDAVDGVRSFLGIHSPSTLFRDIGRNTGKGLILGIESMQNQTRRAFQDLANPSGIKTWTGELTSPRINPAPTQQGYTQAKTTPAAPQINITVNGALDPLGVASQIKQTLNTQAASYGMVRIG</sequence>
<name>A0A7Y0U1N6_9ACTO</name>
<evidence type="ECO:0008006" key="4">
    <source>
        <dbReference type="Google" id="ProtNLM"/>
    </source>
</evidence>
<reference evidence="2 3" key="1">
    <citation type="submission" date="2020-04" db="EMBL/GenBank/DDBJ databases">
        <title>Antimicrobial susceptibility and clonality of vaginal-derived multi-drug resistant Mobiluncus isolates in China.</title>
        <authorList>
            <person name="Zhang X."/>
        </authorList>
    </citation>
    <scope>NUCLEOTIDE SEQUENCE [LARGE SCALE GENOMIC DNA]</scope>
    <source>
        <strain evidence="2 3">13</strain>
    </source>
</reference>
<keyword evidence="1" id="KW-0812">Transmembrane</keyword>
<proteinExistence type="predicted"/>
<dbReference type="InterPro" id="IPR016024">
    <property type="entry name" value="ARM-type_fold"/>
</dbReference>
<keyword evidence="1" id="KW-0472">Membrane</keyword>